<evidence type="ECO:0000259" key="1">
    <source>
        <dbReference type="Pfam" id="PF09794"/>
    </source>
</evidence>
<gene>
    <name evidence="2" type="ORF">WUBG_13791</name>
</gene>
<name>J9AM07_WUCBA</name>
<dbReference type="AlphaFoldDB" id="J9AM07"/>
<accession>J9AM07</accession>
<dbReference type="GO" id="GO:0005737">
    <property type="term" value="C:cytoplasm"/>
    <property type="evidence" value="ECO:0007669"/>
    <property type="project" value="TreeGrafter"/>
</dbReference>
<dbReference type="PANTHER" id="PTHR31017">
    <property type="entry name" value="LATE SECRETORY PATHWAY PROTEIN AVL9-RELATED"/>
    <property type="match status" value="1"/>
</dbReference>
<organism evidence="2 3">
    <name type="scientific">Wuchereria bancrofti</name>
    <dbReference type="NCBI Taxonomy" id="6293"/>
    <lineage>
        <taxon>Eukaryota</taxon>
        <taxon>Metazoa</taxon>
        <taxon>Ecdysozoa</taxon>
        <taxon>Nematoda</taxon>
        <taxon>Chromadorea</taxon>
        <taxon>Rhabditida</taxon>
        <taxon>Spirurina</taxon>
        <taxon>Spiruromorpha</taxon>
        <taxon>Filarioidea</taxon>
        <taxon>Onchocercidae</taxon>
        <taxon>Wuchereria</taxon>
    </lineage>
</organism>
<sequence>MMVSVNMEENQVNENNPVEEFAHKDLLTSAVECTSETQSSIDISDESYSNLKRKQILSTDSYGFPLSIFTKGSLFHPYLSICYLDMIRSDQTRAYCIGATNALFVQRRDLLDVIVTVDDVGDGSIDIVDIELKRSLALTAADLRFIDFVLKEMEANAKSPSWEGSDDWIRLQMQAYLLSLMATVRADLKDSLDDFNEAFITEWKMSNNYRILSCGDYPDLASTVPGHPFAGGLGISDVLLRMEHTAGSTGSGRRVASAV</sequence>
<feature type="non-terminal residue" evidence="2">
    <location>
        <position position="259"/>
    </location>
</feature>
<dbReference type="InterPro" id="IPR018307">
    <property type="entry name" value="ABL9/DENND6_dom"/>
</dbReference>
<dbReference type="InterPro" id="IPR051731">
    <property type="entry name" value="DENND11/AVL9_GEFs"/>
</dbReference>
<dbReference type="EMBL" id="ADBV01010751">
    <property type="protein sequence ID" value="EJW75300.1"/>
    <property type="molecule type" value="Genomic_DNA"/>
</dbReference>
<evidence type="ECO:0000313" key="3">
    <source>
        <dbReference type="Proteomes" id="UP000004810"/>
    </source>
</evidence>
<reference evidence="3" key="1">
    <citation type="submission" date="2012-08" db="EMBL/GenBank/DDBJ databases">
        <title>The Genome Sequence of Wuchereria bancrofti.</title>
        <authorList>
            <person name="Nutman T.B."/>
            <person name="Fink D.L."/>
            <person name="Russ C."/>
            <person name="Young S."/>
            <person name="Zeng Q."/>
            <person name="Koehrsen M."/>
            <person name="Alvarado L."/>
            <person name="Berlin A."/>
            <person name="Chapman S.B."/>
            <person name="Chen Z."/>
            <person name="Freedman E."/>
            <person name="Gellesch M."/>
            <person name="Goldberg J."/>
            <person name="Griggs A."/>
            <person name="Gujja S."/>
            <person name="Heilman E.R."/>
            <person name="Heiman D."/>
            <person name="Hepburn T."/>
            <person name="Howarth C."/>
            <person name="Jen D."/>
            <person name="Larson L."/>
            <person name="Lewis B."/>
            <person name="Mehta T."/>
            <person name="Park D."/>
            <person name="Pearson M."/>
            <person name="Roberts A."/>
            <person name="Saif S."/>
            <person name="Shea T."/>
            <person name="Shenoy N."/>
            <person name="Sisk P."/>
            <person name="Stolte C."/>
            <person name="Sykes S."/>
            <person name="Walk T."/>
            <person name="White J."/>
            <person name="Yandava C."/>
            <person name="Haas B."/>
            <person name="Henn M.R."/>
            <person name="Nusbaum C."/>
            <person name="Birren B."/>
        </authorList>
    </citation>
    <scope>NUCLEOTIDE SEQUENCE [LARGE SCALE GENOMIC DNA]</scope>
    <source>
        <strain evidence="3">NA</strain>
    </source>
</reference>
<proteinExistence type="predicted"/>
<dbReference type="PANTHER" id="PTHR31017:SF1">
    <property type="entry name" value="LATE SECRETORY PATHWAY PROTEIN AVL9 HOMOLOG"/>
    <property type="match status" value="1"/>
</dbReference>
<protein>
    <recommendedName>
        <fullName evidence="1">AVL9/DENND6 domain-containing protein</fullName>
    </recommendedName>
</protein>
<dbReference type="Proteomes" id="UP000004810">
    <property type="component" value="Unassembled WGS sequence"/>
</dbReference>
<dbReference type="Pfam" id="PF09794">
    <property type="entry name" value="Avl9"/>
    <property type="match status" value="1"/>
</dbReference>
<evidence type="ECO:0000313" key="2">
    <source>
        <dbReference type="EMBL" id="EJW75300.1"/>
    </source>
</evidence>
<comment type="caution">
    <text evidence="2">The sequence shown here is derived from an EMBL/GenBank/DDBJ whole genome shotgun (WGS) entry which is preliminary data.</text>
</comment>
<feature type="domain" description="AVL9/DENND6" evidence="1">
    <location>
        <begin position="33"/>
        <end position="184"/>
    </location>
</feature>